<dbReference type="Proteomes" id="UP001198983">
    <property type="component" value="Chromosome"/>
</dbReference>
<dbReference type="Gene3D" id="6.10.340.10">
    <property type="match status" value="1"/>
</dbReference>
<feature type="transmembrane region" description="Helical" evidence="14">
    <location>
        <begin position="54"/>
        <end position="76"/>
    </location>
</feature>
<evidence type="ECO:0000256" key="5">
    <source>
        <dbReference type="ARBA" id="ARBA00022679"/>
    </source>
</evidence>
<keyword evidence="18" id="KW-1185">Reference proteome</keyword>
<dbReference type="PROSITE" id="PS50885">
    <property type="entry name" value="HAMP"/>
    <property type="match status" value="1"/>
</dbReference>
<evidence type="ECO:0000256" key="6">
    <source>
        <dbReference type="ARBA" id="ARBA00022692"/>
    </source>
</evidence>
<evidence type="ECO:0000256" key="11">
    <source>
        <dbReference type="ARBA" id="ARBA00023136"/>
    </source>
</evidence>
<name>A0AAX2ZFY0_9FIRM</name>
<dbReference type="SMART" id="SM00387">
    <property type="entry name" value="HATPase_c"/>
    <property type="match status" value="1"/>
</dbReference>
<dbReference type="Gene3D" id="3.30.565.10">
    <property type="entry name" value="Histidine kinase-like ATPase, C-terminal domain"/>
    <property type="match status" value="1"/>
</dbReference>
<evidence type="ECO:0000256" key="13">
    <source>
        <dbReference type="ARBA" id="ARBA00040841"/>
    </source>
</evidence>
<dbReference type="PROSITE" id="PS50109">
    <property type="entry name" value="HIS_KIN"/>
    <property type="match status" value="1"/>
</dbReference>
<dbReference type="Pfam" id="PF00512">
    <property type="entry name" value="HisKA"/>
    <property type="match status" value="1"/>
</dbReference>
<dbReference type="FunFam" id="1.10.287.130:FF:000001">
    <property type="entry name" value="Two-component sensor histidine kinase"/>
    <property type="match status" value="1"/>
</dbReference>
<keyword evidence="4" id="KW-0597">Phosphoprotein</keyword>
<keyword evidence="8 14" id="KW-1133">Transmembrane helix</keyword>
<feature type="domain" description="Histidine kinase" evidence="15">
    <location>
        <begin position="138"/>
        <end position="351"/>
    </location>
</feature>
<dbReference type="PANTHER" id="PTHR45528:SF11">
    <property type="entry name" value="HISTIDINE KINASE"/>
    <property type="match status" value="1"/>
</dbReference>
<evidence type="ECO:0000256" key="12">
    <source>
        <dbReference type="ARBA" id="ARBA00037219"/>
    </source>
</evidence>
<dbReference type="Pfam" id="PF02518">
    <property type="entry name" value="HATPase_c"/>
    <property type="match status" value="1"/>
</dbReference>
<dbReference type="Gene3D" id="1.10.287.130">
    <property type="match status" value="1"/>
</dbReference>
<keyword evidence="5" id="KW-0808">Transferase</keyword>
<dbReference type="SMART" id="SM00304">
    <property type="entry name" value="HAMP"/>
    <property type="match status" value="1"/>
</dbReference>
<evidence type="ECO:0000259" key="16">
    <source>
        <dbReference type="PROSITE" id="PS50885"/>
    </source>
</evidence>
<dbReference type="CDD" id="cd06225">
    <property type="entry name" value="HAMP"/>
    <property type="match status" value="1"/>
</dbReference>
<dbReference type="RefSeq" id="WP_074916239.1">
    <property type="nucleotide sequence ID" value="NZ_CP081135.1"/>
</dbReference>
<evidence type="ECO:0000256" key="3">
    <source>
        <dbReference type="ARBA" id="ARBA00012438"/>
    </source>
</evidence>
<keyword evidence="11 14" id="KW-0472">Membrane</keyword>
<dbReference type="SUPFAM" id="SSF47384">
    <property type="entry name" value="Homodimeric domain of signal transducing histidine kinase"/>
    <property type="match status" value="1"/>
</dbReference>
<dbReference type="InterPro" id="IPR003660">
    <property type="entry name" value="HAMP_dom"/>
</dbReference>
<dbReference type="AlphaFoldDB" id="A0AAX2ZFY0"/>
<keyword evidence="10" id="KW-0843">Virulence</keyword>
<dbReference type="CDD" id="cd00075">
    <property type="entry name" value="HATPase"/>
    <property type="match status" value="1"/>
</dbReference>
<evidence type="ECO:0000313" key="18">
    <source>
        <dbReference type="Proteomes" id="UP001198983"/>
    </source>
</evidence>
<dbReference type="PRINTS" id="PR00344">
    <property type="entry name" value="BCTRLSENSOR"/>
</dbReference>
<evidence type="ECO:0000259" key="15">
    <source>
        <dbReference type="PROSITE" id="PS50109"/>
    </source>
</evidence>
<dbReference type="CDD" id="cd00082">
    <property type="entry name" value="HisKA"/>
    <property type="match status" value="1"/>
</dbReference>
<dbReference type="InterPro" id="IPR005467">
    <property type="entry name" value="His_kinase_dom"/>
</dbReference>
<evidence type="ECO:0000256" key="14">
    <source>
        <dbReference type="SAM" id="Phobius"/>
    </source>
</evidence>
<sequence>MKHKHNKTLRFWINFIINIFIISSITIFIVSIGFSLGTKLNIVNNERLNDFWDLIIFILIDIALASVFTFIIIALANNFMKPVKKLIEATNEVSKGDFSIRLDEKNVHPEVLEMNASFNKMVKELSSIETLRNDFIINVSHEFKTPIAAIEGYATLLQDASLTEDERAEYTNIILDSSRQLSSLSGNILKLSKLENQQIIPDKKYFSLDEQLRQALILLETQWAKKNIDIDMDLKTINYYGSEDLLMQVWLNIFSNAIKFTPEGGLIVTRLDNTPKGICVSISDNGIGMTDEVQSRIFDRFYQGDKSRSFQGNGLGLALVKRILDLCNCEINVKSKVNEGTTFNIILPIKDK</sequence>
<evidence type="ECO:0000256" key="10">
    <source>
        <dbReference type="ARBA" id="ARBA00023026"/>
    </source>
</evidence>
<dbReference type="PANTHER" id="PTHR45528">
    <property type="entry name" value="SENSOR HISTIDINE KINASE CPXA"/>
    <property type="match status" value="1"/>
</dbReference>
<comment type="function">
    <text evidence="12">Member of the two-component regulatory system HssS/HssR involved in intracellular heme homeostasis and tempering of staphylococcal virulence. HssS functions as a heme sensor histidine kinase which is autophosphorylated at a histidine residue and transfers its phosphate group to an aspartate residue of HssR. HssR/HssS activates the expression of hrtAB, an efflux pump, in response to extracellular heme, hemin, hemoglobin or blood.</text>
</comment>
<protein>
    <recommendedName>
        <fullName evidence="13">Heme sensor protein HssS</fullName>
        <ecNumber evidence="3">2.7.13.3</ecNumber>
    </recommendedName>
</protein>
<keyword evidence="7 17" id="KW-0418">Kinase</keyword>
<gene>
    <name evidence="17" type="ORF">JW646_17035</name>
</gene>
<dbReference type="InterPro" id="IPR004358">
    <property type="entry name" value="Sig_transdc_His_kin-like_C"/>
</dbReference>
<keyword evidence="9" id="KW-0902">Two-component regulatory system</keyword>
<evidence type="ECO:0000256" key="7">
    <source>
        <dbReference type="ARBA" id="ARBA00022777"/>
    </source>
</evidence>
<comment type="catalytic activity">
    <reaction evidence="1">
        <text>ATP + protein L-histidine = ADP + protein N-phospho-L-histidine.</text>
        <dbReference type="EC" id="2.7.13.3"/>
    </reaction>
</comment>
<organism evidence="17 18">
    <name type="scientific">Terrisporobacter hibernicus</name>
    <dbReference type="NCBI Taxonomy" id="2813371"/>
    <lineage>
        <taxon>Bacteria</taxon>
        <taxon>Bacillati</taxon>
        <taxon>Bacillota</taxon>
        <taxon>Clostridia</taxon>
        <taxon>Peptostreptococcales</taxon>
        <taxon>Peptostreptococcaceae</taxon>
        <taxon>Terrisporobacter</taxon>
    </lineage>
</organism>
<evidence type="ECO:0000256" key="1">
    <source>
        <dbReference type="ARBA" id="ARBA00000085"/>
    </source>
</evidence>
<comment type="subcellular location">
    <subcellularLocation>
        <location evidence="2">Membrane</location>
        <topology evidence="2">Multi-pass membrane protein</topology>
    </subcellularLocation>
</comment>
<keyword evidence="6 14" id="KW-0812">Transmembrane</keyword>
<dbReference type="EC" id="2.7.13.3" evidence="3"/>
<dbReference type="InterPro" id="IPR036890">
    <property type="entry name" value="HATPase_C_sf"/>
</dbReference>
<proteinExistence type="predicted"/>
<accession>A0AAX2ZFY0</accession>
<evidence type="ECO:0000256" key="8">
    <source>
        <dbReference type="ARBA" id="ARBA00022989"/>
    </source>
</evidence>
<dbReference type="SUPFAM" id="SSF55874">
    <property type="entry name" value="ATPase domain of HSP90 chaperone/DNA topoisomerase II/histidine kinase"/>
    <property type="match status" value="1"/>
</dbReference>
<dbReference type="KEGG" id="tem:JW646_17035"/>
<dbReference type="InterPro" id="IPR003594">
    <property type="entry name" value="HATPase_dom"/>
</dbReference>
<evidence type="ECO:0000256" key="4">
    <source>
        <dbReference type="ARBA" id="ARBA00022553"/>
    </source>
</evidence>
<dbReference type="GO" id="GO:0005886">
    <property type="term" value="C:plasma membrane"/>
    <property type="evidence" value="ECO:0007669"/>
    <property type="project" value="TreeGrafter"/>
</dbReference>
<dbReference type="SMART" id="SM00388">
    <property type="entry name" value="HisKA"/>
    <property type="match status" value="1"/>
</dbReference>
<feature type="domain" description="HAMP" evidence="16">
    <location>
        <begin position="77"/>
        <end position="130"/>
    </location>
</feature>
<dbReference type="SUPFAM" id="SSF158472">
    <property type="entry name" value="HAMP domain-like"/>
    <property type="match status" value="1"/>
</dbReference>
<dbReference type="GO" id="GO:0000155">
    <property type="term" value="F:phosphorelay sensor kinase activity"/>
    <property type="evidence" value="ECO:0007669"/>
    <property type="project" value="InterPro"/>
</dbReference>
<dbReference type="InterPro" id="IPR003661">
    <property type="entry name" value="HisK_dim/P_dom"/>
</dbReference>
<dbReference type="InterPro" id="IPR036097">
    <property type="entry name" value="HisK_dim/P_sf"/>
</dbReference>
<dbReference type="Pfam" id="PF00672">
    <property type="entry name" value="HAMP"/>
    <property type="match status" value="1"/>
</dbReference>
<evidence type="ECO:0000256" key="9">
    <source>
        <dbReference type="ARBA" id="ARBA00023012"/>
    </source>
</evidence>
<dbReference type="FunFam" id="3.30.565.10:FF:000006">
    <property type="entry name" value="Sensor histidine kinase WalK"/>
    <property type="match status" value="1"/>
</dbReference>
<reference evidence="17 18" key="1">
    <citation type="journal article" date="2023" name="Int. J. Syst. Evol. Microbiol.">
        <title>Terrisporobacter hibernicus sp. nov., isolated from bovine faeces in Northern Ireland.</title>
        <authorList>
            <person name="Mitchell M."/>
            <person name="Nguyen S.V."/>
            <person name="Connor M."/>
            <person name="Fairley D.J."/>
            <person name="Donoghue O."/>
            <person name="Marshall H."/>
            <person name="Koolman L."/>
            <person name="McMullan G."/>
            <person name="Schaffer K.E."/>
            <person name="McGrath J.W."/>
            <person name="Fanning S."/>
        </authorList>
    </citation>
    <scope>NUCLEOTIDE SEQUENCE [LARGE SCALE GENOMIC DNA]</scope>
    <source>
        <strain evidence="17 18">MCA3</strain>
    </source>
</reference>
<evidence type="ECO:0000313" key="17">
    <source>
        <dbReference type="EMBL" id="UEL47315.1"/>
    </source>
</evidence>
<feature type="transmembrane region" description="Helical" evidence="14">
    <location>
        <begin position="12"/>
        <end position="34"/>
    </location>
</feature>
<dbReference type="InterPro" id="IPR050398">
    <property type="entry name" value="HssS/ArlS-like"/>
</dbReference>
<evidence type="ECO:0000256" key="2">
    <source>
        <dbReference type="ARBA" id="ARBA00004141"/>
    </source>
</evidence>
<dbReference type="EMBL" id="CP081135">
    <property type="protein sequence ID" value="UEL47315.1"/>
    <property type="molecule type" value="Genomic_DNA"/>
</dbReference>